<organism evidence="1 2">
    <name type="scientific">Panagrolaimus sp. ES5</name>
    <dbReference type="NCBI Taxonomy" id="591445"/>
    <lineage>
        <taxon>Eukaryota</taxon>
        <taxon>Metazoa</taxon>
        <taxon>Ecdysozoa</taxon>
        <taxon>Nematoda</taxon>
        <taxon>Chromadorea</taxon>
        <taxon>Rhabditida</taxon>
        <taxon>Tylenchina</taxon>
        <taxon>Panagrolaimomorpha</taxon>
        <taxon>Panagrolaimoidea</taxon>
        <taxon>Panagrolaimidae</taxon>
        <taxon>Panagrolaimus</taxon>
    </lineage>
</organism>
<accession>A0AC34G6J6</accession>
<reference evidence="2" key="1">
    <citation type="submission" date="2022-11" db="UniProtKB">
        <authorList>
            <consortium name="WormBaseParasite"/>
        </authorList>
    </citation>
    <scope>IDENTIFICATION</scope>
</reference>
<dbReference type="Proteomes" id="UP000887579">
    <property type="component" value="Unplaced"/>
</dbReference>
<evidence type="ECO:0000313" key="1">
    <source>
        <dbReference type="Proteomes" id="UP000887579"/>
    </source>
</evidence>
<sequence>MQLWNYPKTQSETRMHVFVNFEPPTNAPILVKLPEDFFNYTISYRWDSDVTMSYGCFKALDGKNDTNKWSQKEIDTIVSQKSQPIVDAIVSQKSKPIVSLISNCNSSSKRELIIEQLHKHINITNYGKCFNSKYTPDPDTAKFYFVIAFENAHCTDYITEKIWRLRDMAVPIILDRSLLRGKYEALNPYVISVTDFKTIKELADYLNFLMVNQTEYRKYLDWTKFYKKSYGCFFLNDMPCVLCDLALKITNEGYRKQNNVRKWWQEKACID</sequence>
<dbReference type="WBParaSite" id="ES5_v2.g25049.t1">
    <property type="protein sequence ID" value="ES5_v2.g25049.t1"/>
    <property type="gene ID" value="ES5_v2.g25049"/>
</dbReference>
<proteinExistence type="predicted"/>
<name>A0AC34G6J6_9BILA</name>
<protein>
    <submittedName>
        <fullName evidence="2">Fucosyltransferase</fullName>
    </submittedName>
</protein>
<evidence type="ECO:0000313" key="2">
    <source>
        <dbReference type="WBParaSite" id="ES5_v2.g25049.t1"/>
    </source>
</evidence>